<evidence type="ECO:0000313" key="3">
    <source>
        <dbReference type="Proteomes" id="UP000591131"/>
    </source>
</evidence>
<organism evidence="2 3">
    <name type="scientific">Perkinsus chesapeaki</name>
    <name type="common">Clam parasite</name>
    <name type="synonym">Perkinsus andrewsi</name>
    <dbReference type="NCBI Taxonomy" id="330153"/>
    <lineage>
        <taxon>Eukaryota</taxon>
        <taxon>Sar</taxon>
        <taxon>Alveolata</taxon>
        <taxon>Perkinsozoa</taxon>
        <taxon>Perkinsea</taxon>
        <taxon>Perkinsida</taxon>
        <taxon>Perkinsidae</taxon>
        <taxon>Perkinsus</taxon>
    </lineage>
</organism>
<evidence type="ECO:0000313" key="2">
    <source>
        <dbReference type="EMBL" id="KAF4675677.1"/>
    </source>
</evidence>
<feature type="compositionally biased region" description="Pro residues" evidence="1">
    <location>
        <begin position="193"/>
        <end position="205"/>
    </location>
</feature>
<dbReference type="EMBL" id="JAAPAO010000044">
    <property type="protein sequence ID" value="KAF4675677.1"/>
    <property type="molecule type" value="Genomic_DNA"/>
</dbReference>
<reference evidence="2 3" key="1">
    <citation type="submission" date="2020-04" db="EMBL/GenBank/DDBJ databases">
        <title>Perkinsus chesapeaki whole genome sequence.</title>
        <authorList>
            <person name="Bogema D.R."/>
        </authorList>
    </citation>
    <scope>NUCLEOTIDE SEQUENCE [LARGE SCALE GENOMIC DNA]</scope>
    <source>
        <strain evidence="2">ATCC PRA-425</strain>
    </source>
</reference>
<accession>A0A7J6MWE7</accession>
<comment type="caution">
    <text evidence="2">The sequence shown here is derived from an EMBL/GenBank/DDBJ whole genome shotgun (WGS) entry which is preliminary data.</text>
</comment>
<feature type="region of interest" description="Disordered" evidence="1">
    <location>
        <begin position="1"/>
        <end position="27"/>
    </location>
</feature>
<dbReference type="OrthoDB" id="10636607at2759"/>
<feature type="compositionally biased region" description="Polar residues" evidence="1">
    <location>
        <begin position="179"/>
        <end position="190"/>
    </location>
</feature>
<gene>
    <name evidence="2" type="ORF">FOL47_007449</name>
</gene>
<sequence>MASVPVEDISNTLPAYSGSPTDSAAAQVTPLAPHCPLKVSVQRTSPVKESGDNVYPPPPYDGDGLSKAKSCAVIGGTPPLPKRAPVVSCCCSSSYDTPPAPPRPEAGVYMYRATEKDVNDVKLCILAYYRLKRLRGQRPTRATIDYINSLGCFCRGGGYTNNTDTPPISRTPLARVPSGGSSTVRSYTSVSPPGSPPGSGKPPRSPPRRKADDVINLSSRLSMMSNGGPSA</sequence>
<dbReference type="AlphaFoldDB" id="A0A7J6MWE7"/>
<feature type="region of interest" description="Disordered" evidence="1">
    <location>
        <begin position="163"/>
        <end position="231"/>
    </location>
</feature>
<evidence type="ECO:0000256" key="1">
    <source>
        <dbReference type="SAM" id="MobiDB-lite"/>
    </source>
</evidence>
<feature type="compositionally biased region" description="Polar residues" evidence="1">
    <location>
        <begin position="9"/>
        <end position="26"/>
    </location>
</feature>
<proteinExistence type="predicted"/>
<feature type="compositionally biased region" description="Polar residues" evidence="1">
    <location>
        <begin position="216"/>
        <end position="231"/>
    </location>
</feature>
<name>A0A7J6MWE7_PERCH</name>
<protein>
    <submittedName>
        <fullName evidence="2">Uncharacterized protein</fullName>
    </submittedName>
</protein>
<keyword evidence="3" id="KW-1185">Reference proteome</keyword>
<dbReference type="Proteomes" id="UP000591131">
    <property type="component" value="Unassembled WGS sequence"/>
</dbReference>